<evidence type="ECO:0000313" key="5">
    <source>
        <dbReference type="Proteomes" id="UP000584374"/>
    </source>
</evidence>
<keyword evidence="2" id="KW-0560">Oxidoreductase</keyword>
<evidence type="ECO:0000256" key="3">
    <source>
        <dbReference type="RuleBase" id="RU000363"/>
    </source>
</evidence>
<dbReference type="CDD" id="cd05233">
    <property type="entry name" value="SDR_c"/>
    <property type="match status" value="1"/>
</dbReference>
<dbReference type="AlphaFoldDB" id="A0A840QK78"/>
<dbReference type="RefSeq" id="WP_184733122.1">
    <property type="nucleotide sequence ID" value="NZ_JACHIW010000004.1"/>
</dbReference>
<name>A0A840QK78_9PSEU</name>
<dbReference type="Pfam" id="PF00106">
    <property type="entry name" value="adh_short"/>
    <property type="match status" value="1"/>
</dbReference>
<proteinExistence type="inferred from homology"/>
<dbReference type="InterPro" id="IPR002347">
    <property type="entry name" value="SDR_fam"/>
</dbReference>
<comment type="similarity">
    <text evidence="1 3">Belongs to the short-chain dehydrogenases/reductases (SDR) family.</text>
</comment>
<dbReference type="PRINTS" id="PR00081">
    <property type="entry name" value="GDHRDH"/>
</dbReference>
<dbReference type="GO" id="GO:0016491">
    <property type="term" value="F:oxidoreductase activity"/>
    <property type="evidence" value="ECO:0007669"/>
    <property type="project" value="UniProtKB-KW"/>
</dbReference>
<accession>A0A840QK78</accession>
<dbReference type="Proteomes" id="UP000584374">
    <property type="component" value="Unassembled WGS sequence"/>
</dbReference>
<evidence type="ECO:0000256" key="2">
    <source>
        <dbReference type="ARBA" id="ARBA00023002"/>
    </source>
</evidence>
<protein>
    <submittedName>
        <fullName evidence="4">NAD(P)-dependent dehydrogenase (Short-subunit alcohol dehydrogenase family)</fullName>
    </submittedName>
</protein>
<comment type="caution">
    <text evidence="4">The sequence shown here is derived from an EMBL/GenBank/DDBJ whole genome shotgun (WGS) entry which is preliminary data.</text>
</comment>
<reference evidence="4 5" key="1">
    <citation type="submission" date="2020-08" db="EMBL/GenBank/DDBJ databases">
        <title>Sequencing the genomes of 1000 actinobacteria strains.</title>
        <authorList>
            <person name="Klenk H.-P."/>
        </authorList>
    </citation>
    <scope>NUCLEOTIDE SEQUENCE [LARGE SCALE GENOMIC DNA]</scope>
    <source>
        <strain evidence="4 5">DSM 45584</strain>
    </source>
</reference>
<sequence length="271" mass="28999">MSGRTVLLTGGARGLGRLFADALASAGANLVITARDRESLSVVAKELADRTDQVLACQADLTDPDAMTRVVSDATAAFGAVDILVNNAGVPGPHGPLWETDTDQWWHTLEVNLRGTTRACRAVLPAMTERGFGRIINIVSAAGKYRWPHASAYSVSKAAVIKLTENLAPETRDYGVVVLSYHPGLLDIGLTGDHLRQGPTGDVWTDRIGDWLQEQRDSGNFTTPERANEVLIQLAAGQADALSGRYLTVEDDLAALSKHAATKSSREQVLS</sequence>
<dbReference type="EMBL" id="JACHIW010000004">
    <property type="protein sequence ID" value="MBB5159998.1"/>
    <property type="molecule type" value="Genomic_DNA"/>
</dbReference>
<keyword evidence="5" id="KW-1185">Reference proteome</keyword>
<dbReference type="InterPro" id="IPR036291">
    <property type="entry name" value="NAD(P)-bd_dom_sf"/>
</dbReference>
<dbReference type="GO" id="GO:0016020">
    <property type="term" value="C:membrane"/>
    <property type="evidence" value="ECO:0007669"/>
    <property type="project" value="TreeGrafter"/>
</dbReference>
<gene>
    <name evidence="4" type="ORF">BJ970_007599</name>
</gene>
<dbReference type="PANTHER" id="PTHR44196:SF1">
    <property type="entry name" value="DEHYDROGENASE_REDUCTASE SDR FAMILY MEMBER 7B"/>
    <property type="match status" value="1"/>
</dbReference>
<dbReference type="SUPFAM" id="SSF51735">
    <property type="entry name" value="NAD(P)-binding Rossmann-fold domains"/>
    <property type="match status" value="1"/>
</dbReference>
<evidence type="ECO:0000313" key="4">
    <source>
        <dbReference type="EMBL" id="MBB5159998.1"/>
    </source>
</evidence>
<evidence type="ECO:0000256" key="1">
    <source>
        <dbReference type="ARBA" id="ARBA00006484"/>
    </source>
</evidence>
<dbReference type="PRINTS" id="PR00080">
    <property type="entry name" value="SDRFAMILY"/>
</dbReference>
<dbReference type="PANTHER" id="PTHR44196">
    <property type="entry name" value="DEHYDROGENASE/REDUCTASE SDR FAMILY MEMBER 7B"/>
    <property type="match status" value="1"/>
</dbReference>
<organism evidence="4 5">
    <name type="scientific">Saccharopolyspora phatthalungensis</name>
    <dbReference type="NCBI Taxonomy" id="664693"/>
    <lineage>
        <taxon>Bacteria</taxon>
        <taxon>Bacillati</taxon>
        <taxon>Actinomycetota</taxon>
        <taxon>Actinomycetes</taxon>
        <taxon>Pseudonocardiales</taxon>
        <taxon>Pseudonocardiaceae</taxon>
        <taxon>Saccharopolyspora</taxon>
    </lineage>
</organism>
<dbReference type="Gene3D" id="3.40.50.720">
    <property type="entry name" value="NAD(P)-binding Rossmann-like Domain"/>
    <property type="match status" value="1"/>
</dbReference>